<protein>
    <submittedName>
        <fullName evidence="1">Uncharacterized protein</fullName>
    </submittedName>
</protein>
<name>A0A418VFN6_9DEIO</name>
<reference evidence="1 2" key="1">
    <citation type="submission" date="2018-09" db="EMBL/GenBank/DDBJ databases">
        <authorList>
            <person name="Zhu H."/>
        </authorList>
    </citation>
    <scope>NUCLEOTIDE SEQUENCE [LARGE SCALE GENOMIC DNA]</scope>
    <source>
        <strain evidence="1 2">K2S05-167</strain>
    </source>
</reference>
<dbReference type="Proteomes" id="UP000286287">
    <property type="component" value="Unassembled WGS sequence"/>
</dbReference>
<accession>A0A418VFN6</accession>
<gene>
    <name evidence="1" type="ORF">D3875_02630</name>
</gene>
<evidence type="ECO:0000313" key="2">
    <source>
        <dbReference type="Proteomes" id="UP000286287"/>
    </source>
</evidence>
<dbReference type="EMBL" id="QYUJ01000008">
    <property type="protein sequence ID" value="RJF74908.1"/>
    <property type="molecule type" value="Genomic_DNA"/>
</dbReference>
<keyword evidence="2" id="KW-1185">Reference proteome</keyword>
<evidence type="ECO:0000313" key="1">
    <source>
        <dbReference type="EMBL" id="RJF74908.1"/>
    </source>
</evidence>
<comment type="caution">
    <text evidence="1">The sequence shown here is derived from an EMBL/GenBank/DDBJ whole genome shotgun (WGS) entry which is preliminary data.</text>
</comment>
<dbReference type="RefSeq" id="WP_119760844.1">
    <property type="nucleotide sequence ID" value="NZ_QYUJ01000008.1"/>
</dbReference>
<proteinExistence type="predicted"/>
<sequence>MANWPSMEQYEQVKARVGAVEEQVVALGQVESRVDTAESKITALEEVRTGPVNLGLNDTNLIWVRADEAEEPAMTTGLSYFGFRWNGIGTSVRHVELHGASVENLTQADFSSDLYSEGQVTLRTRANGSGDAAFAVTPTVTPGVFNGVNTGIRGISLALPPFPSVDYEGFVRPYAGELRIYTNPNTAFPVRTQTQAAMSGITGIVSVNGVVTENRVIGEAMWLMTARPTEQKAFGILDGANMPIVPVPSALNAPENNLNAHRKEGFEIVWPASGTPYLHLWRIAWQPTWQGGQPTQHYYLPLTAGLPQ</sequence>
<dbReference type="AlphaFoldDB" id="A0A418VFN6"/>
<organism evidence="1 2">
    <name type="scientific">Deinococcus cavernae</name>
    <dbReference type="NCBI Taxonomy" id="2320857"/>
    <lineage>
        <taxon>Bacteria</taxon>
        <taxon>Thermotogati</taxon>
        <taxon>Deinococcota</taxon>
        <taxon>Deinococci</taxon>
        <taxon>Deinococcales</taxon>
        <taxon>Deinococcaceae</taxon>
        <taxon>Deinococcus</taxon>
    </lineage>
</organism>